<evidence type="ECO:0000256" key="5">
    <source>
        <dbReference type="ARBA" id="ARBA00022500"/>
    </source>
</evidence>
<keyword evidence="8" id="KW-0904">Protein phosphatase</keyword>
<dbReference type="GO" id="GO:0009288">
    <property type="term" value="C:bacterial-type flagellum"/>
    <property type="evidence" value="ECO:0007669"/>
    <property type="project" value="InterPro"/>
</dbReference>
<comment type="subcellular location">
    <subcellularLocation>
        <location evidence="1">Cytoplasm</location>
    </subcellularLocation>
</comment>
<dbReference type="Gene3D" id="1.10.287.500">
    <property type="entry name" value="Helix hairpin bin"/>
    <property type="match status" value="1"/>
</dbReference>
<evidence type="ECO:0000256" key="9">
    <source>
        <dbReference type="ARBA" id="ARBA00029599"/>
    </source>
</evidence>
<evidence type="ECO:0000256" key="7">
    <source>
        <dbReference type="ARBA" id="ARBA00022801"/>
    </source>
</evidence>
<organism evidence="10 11">
    <name type="scientific">Pelomonas aquatica</name>
    <dbReference type="NCBI Taxonomy" id="431058"/>
    <lineage>
        <taxon>Bacteria</taxon>
        <taxon>Pseudomonadati</taxon>
        <taxon>Pseudomonadota</taxon>
        <taxon>Betaproteobacteria</taxon>
        <taxon>Burkholderiales</taxon>
        <taxon>Sphaerotilaceae</taxon>
        <taxon>Roseateles</taxon>
    </lineage>
</organism>
<evidence type="ECO:0000313" key="11">
    <source>
        <dbReference type="Proteomes" id="UP001152766"/>
    </source>
</evidence>
<evidence type="ECO:0000256" key="2">
    <source>
        <dbReference type="ARBA" id="ARBA00005908"/>
    </source>
</evidence>
<dbReference type="PANTHER" id="PTHR43693">
    <property type="entry name" value="PROTEIN PHOSPHATASE CHEZ"/>
    <property type="match status" value="1"/>
</dbReference>
<gene>
    <name evidence="10" type="ORF">EXJ73_12600</name>
</gene>
<comment type="caution">
    <text evidence="10">The sequence shown here is derived from an EMBL/GenBank/DDBJ whole genome shotgun (WGS) entry which is preliminary data.</text>
</comment>
<name>A0A9X4LLV7_9BURK</name>
<keyword evidence="5" id="KW-0145">Chemotaxis</keyword>
<keyword evidence="11" id="KW-1185">Reference proteome</keyword>
<comment type="similarity">
    <text evidence="2">Belongs to the CheZ family.</text>
</comment>
<dbReference type="Pfam" id="PF04344">
    <property type="entry name" value="CheZ"/>
    <property type="match status" value="1"/>
</dbReference>
<evidence type="ECO:0000256" key="8">
    <source>
        <dbReference type="ARBA" id="ARBA00022912"/>
    </source>
</evidence>
<evidence type="ECO:0000256" key="3">
    <source>
        <dbReference type="ARBA" id="ARBA00018484"/>
    </source>
</evidence>
<dbReference type="PANTHER" id="PTHR43693:SF1">
    <property type="entry name" value="PROTEIN PHOSPHATASE CHEZ"/>
    <property type="match status" value="1"/>
</dbReference>
<keyword evidence="4" id="KW-0963">Cytoplasm</keyword>
<dbReference type="GO" id="GO:0004721">
    <property type="term" value="F:phosphoprotein phosphatase activity"/>
    <property type="evidence" value="ECO:0007669"/>
    <property type="project" value="UniProtKB-KW"/>
</dbReference>
<keyword evidence="7" id="KW-0378">Hydrolase</keyword>
<accession>A0A9X4LLV7</accession>
<reference evidence="10" key="1">
    <citation type="submission" date="2019-02" db="EMBL/GenBank/DDBJ databases">
        <title>Draft genome of the type strain Pelomonas aquatica CCUG 52575T.</title>
        <authorList>
            <person name="Gomila M."/>
            <person name="Lalucat J."/>
        </authorList>
    </citation>
    <scope>NUCLEOTIDE SEQUENCE</scope>
    <source>
        <strain evidence="10">CCUG 52575</strain>
    </source>
</reference>
<dbReference type="GO" id="GO:0006935">
    <property type="term" value="P:chemotaxis"/>
    <property type="evidence" value="ECO:0007669"/>
    <property type="project" value="UniProtKB-KW"/>
</dbReference>
<sequence>MPACWPATSTRWPAPAWMSTCCARWACASWPWPRPRGGWMWRRSRPCGPCWRPPRECVCNCVTKAAPGSAGGDAVRIADPKLPGAPSMLMGAARGSLMSDASIQTLIRADAAQILHNVVDELPDARERLAYVRSMTEQAATKVLNLVEAAQQDAEAVCRKGRELSDALNRLALSTNISQERARALMKLCAAYAADAASFAAREKSLHTEIMMSQDFQDLSGQVINKVSRMLERAEPPLKDLIQSLPAPVEAAAPEELGGVQTPDKALKQDDVDDLLASLGF</sequence>
<dbReference type="EMBL" id="SGUG01000016">
    <property type="protein sequence ID" value="MDG0863305.1"/>
    <property type="molecule type" value="Genomic_DNA"/>
</dbReference>
<dbReference type="AlphaFoldDB" id="A0A9X4LLV7"/>
<dbReference type="GO" id="GO:0050920">
    <property type="term" value="P:regulation of chemotaxis"/>
    <property type="evidence" value="ECO:0007669"/>
    <property type="project" value="InterPro"/>
</dbReference>
<dbReference type="InterPro" id="IPR007439">
    <property type="entry name" value="Chemotax_Pase_CheZ"/>
</dbReference>
<dbReference type="InterPro" id="IPR050992">
    <property type="entry name" value="CheZ_family_phosphatases"/>
</dbReference>
<keyword evidence="6" id="KW-0283">Flagellar rotation</keyword>
<dbReference type="Proteomes" id="UP001152766">
    <property type="component" value="Unassembled WGS sequence"/>
</dbReference>
<evidence type="ECO:0000256" key="1">
    <source>
        <dbReference type="ARBA" id="ARBA00004496"/>
    </source>
</evidence>
<dbReference type="SUPFAM" id="SSF75708">
    <property type="entry name" value="Chemotaxis phosphatase CheZ"/>
    <property type="match status" value="1"/>
</dbReference>
<dbReference type="GO" id="GO:0097588">
    <property type="term" value="P:archaeal or bacterial-type flagellum-dependent cell motility"/>
    <property type="evidence" value="ECO:0007669"/>
    <property type="project" value="UniProtKB-KW"/>
</dbReference>
<evidence type="ECO:0000256" key="4">
    <source>
        <dbReference type="ARBA" id="ARBA00022490"/>
    </source>
</evidence>
<evidence type="ECO:0000256" key="6">
    <source>
        <dbReference type="ARBA" id="ARBA00022779"/>
    </source>
</evidence>
<protein>
    <recommendedName>
        <fullName evidence="3">Protein phosphatase CheZ</fullName>
    </recommendedName>
    <alternativeName>
        <fullName evidence="9">Chemotaxis protein CheZ</fullName>
    </alternativeName>
</protein>
<dbReference type="GO" id="GO:0005737">
    <property type="term" value="C:cytoplasm"/>
    <property type="evidence" value="ECO:0007669"/>
    <property type="project" value="UniProtKB-SubCell"/>
</dbReference>
<evidence type="ECO:0000313" key="10">
    <source>
        <dbReference type="EMBL" id="MDG0863305.1"/>
    </source>
</evidence>
<proteinExistence type="inferred from homology"/>